<sequence length="61" mass="6914">MTFSTVPLFYWLRCILTISCVSAIHPRSPLTNLAVLLTQNQSSDSTSASRMFSYRFLCSCF</sequence>
<protein>
    <recommendedName>
        <fullName evidence="4">Secreted protein</fullName>
    </recommendedName>
</protein>
<reference evidence="2" key="1">
    <citation type="submission" date="2020-06" db="EMBL/GenBank/DDBJ databases">
        <title>WGS assembly of Ceratodon purpureus strain R40.</title>
        <authorList>
            <person name="Carey S.B."/>
            <person name="Jenkins J."/>
            <person name="Shu S."/>
            <person name="Lovell J.T."/>
            <person name="Sreedasyam A."/>
            <person name="Maumus F."/>
            <person name="Tiley G.P."/>
            <person name="Fernandez-Pozo N."/>
            <person name="Barry K."/>
            <person name="Chen C."/>
            <person name="Wang M."/>
            <person name="Lipzen A."/>
            <person name="Daum C."/>
            <person name="Saski C.A."/>
            <person name="Payton A.C."/>
            <person name="Mcbreen J.C."/>
            <person name="Conrad R.E."/>
            <person name="Kollar L.M."/>
            <person name="Olsson S."/>
            <person name="Huttunen S."/>
            <person name="Landis J.B."/>
            <person name="Wickett N.J."/>
            <person name="Johnson M.G."/>
            <person name="Rensing S.A."/>
            <person name="Grimwood J."/>
            <person name="Schmutz J."/>
            <person name="Mcdaniel S.F."/>
        </authorList>
    </citation>
    <scope>NUCLEOTIDE SEQUENCE</scope>
    <source>
        <strain evidence="2">R40</strain>
    </source>
</reference>
<evidence type="ECO:0000256" key="1">
    <source>
        <dbReference type="SAM" id="SignalP"/>
    </source>
</evidence>
<name>A0A8T0IC63_CERPU</name>
<keyword evidence="3" id="KW-1185">Reference proteome</keyword>
<comment type="caution">
    <text evidence="2">The sequence shown here is derived from an EMBL/GenBank/DDBJ whole genome shotgun (WGS) entry which is preliminary data.</text>
</comment>
<proteinExistence type="predicted"/>
<evidence type="ECO:0000313" key="3">
    <source>
        <dbReference type="Proteomes" id="UP000822688"/>
    </source>
</evidence>
<evidence type="ECO:0008006" key="4">
    <source>
        <dbReference type="Google" id="ProtNLM"/>
    </source>
</evidence>
<accession>A0A8T0IC63</accession>
<gene>
    <name evidence="2" type="ORF">KC19_4G242900</name>
</gene>
<organism evidence="2 3">
    <name type="scientific">Ceratodon purpureus</name>
    <name type="common">Fire moss</name>
    <name type="synonym">Dicranum purpureum</name>
    <dbReference type="NCBI Taxonomy" id="3225"/>
    <lineage>
        <taxon>Eukaryota</taxon>
        <taxon>Viridiplantae</taxon>
        <taxon>Streptophyta</taxon>
        <taxon>Embryophyta</taxon>
        <taxon>Bryophyta</taxon>
        <taxon>Bryophytina</taxon>
        <taxon>Bryopsida</taxon>
        <taxon>Dicranidae</taxon>
        <taxon>Pseudoditrichales</taxon>
        <taxon>Ditrichaceae</taxon>
        <taxon>Ceratodon</taxon>
    </lineage>
</organism>
<keyword evidence="1" id="KW-0732">Signal</keyword>
<feature type="chain" id="PRO_5035884313" description="Secreted protein" evidence="1">
    <location>
        <begin position="24"/>
        <end position="61"/>
    </location>
</feature>
<dbReference type="EMBL" id="CM026424">
    <property type="protein sequence ID" value="KAG0581330.1"/>
    <property type="molecule type" value="Genomic_DNA"/>
</dbReference>
<feature type="signal peptide" evidence="1">
    <location>
        <begin position="1"/>
        <end position="23"/>
    </location>
</feature>
<evidence type="ECO:0000313" key="2">
    <source>
        <dbReference type="EMBL" id="KAG0581330.1"/>
    </source>
</evidence>
<dbReference type="Proteomes" id="UP000822688">
    <property type="component" value="Chromosome 4"/>
</dbReference>
<dbReference type="AlphaFoldDB" id="A0A8T0IC63"/>